<dbReference type="NCBIfam" id="TIGR01816">
    <property type="entry name" value="sdhA_forward"/>
    <property type="match status" value="1"/>
</dbReference>
<reference evidence="22 23" key="1">
    <citation type="journal article" date="2015" name="BMC Genomics">
        <title>Comparative genomics and metabolic profiling of the genus Lysobacter.</title>
        <authorList>
            <person name="de Bruijn I."/>
            <person name="Cheng X."/>
            <person name="de Jager V."/>
            <person name="Exposito R.G."/>
            <person name="Watrous J."/>
            <person name="Patel N."/>
            <person name="Postma J."/>
            <person name="Dorrestein P.C."/>
            <person name="Kobayashi D."/>
            <person name="Raaijmakers J.M."/>
        </authorList>
    </citation>
    <scope>NUCLEOTIDE SEQUENCE [LARGE SCALE GENOMIC DNA]</scope>
    <source>
        <strain evidence="22 23">76</strain>
    </source>
</reference>
<evidence type="ECO:0000256" key="5">
    <source>
        <dbReference type="ARBA" id="ARBA00019965"/>
    </source>
</evidence>
<feature type="binding site" evidence="17">
    <location>
        <begin position="408"/>
        <end position="409"/>
    </location>
    <ligand>
        <name>FAD</name>
        <dbReference type="ChEBI" id="CHEBI:57692"/>
    </ligand>
</feature>
<dbReference type="InterPro" id="IPR036188">
    <property type="entry name" value="FAD/NAD-bd_sf"/>
</dbReference>
<dbReference type="FunFam" id="1.20.58.100:FF:000001">
    <property type="entry name" value="Succinate dehydrogenase flavoprotein subunit (SdhA)"/>
    <property type="match status" value="1"/>
</dbReference>
<dbReference type="GO" id="GO:0006099">
    <property type="term" value="P:tricarboxylic acid cycle"/>
    <property type="evidence" value="ECO:0007669"/>
    <property type="project" value="UniProtKB-UniRule"/>
</dbReference>
<dbReference type="STRING" id="84531.LA76x_2196"/>
<evidence type="ECO:0000259" key="20">
    <source>
        <dbReference type="Pfam" id="PF00890"/>
    </source>
</evidence>
<dbReference type="InterPro" id="IPR003952">
    <property type="entry name" value="FRD_SDH_FAD_BS"/>
</dbReference>
<feature type="binding site" evidence="16">
    <location>
        <position position="247"/>
    </location>
    <ligand>
        <name>substrate</name>
    </ligand>
</feature>
<feature type="binding site" evidence="17">
    <location>
        <position position="226"/>
    </location>
    <ligand>
        <name>FAD</name>
        <dbReference type="ChEBI" id="CHEBI:57692"/>
    </ligand>
</feature>
<keyword evidence="23" id="KW-1185">Reference proteome</keyword>
<keyword evidence="12 19" id="KW-0472">Membrane</keyword>
<dbReference type="Gene3D" id="4.10.80.40">
    <property type="entry name" value="succinate dehydrogenase protein domain"/>
    <property type="match status" value="1"/>
</dbReference>
<proteinExistence type="inferred from homology"/>
<keyword evidence="6 19" id="KW-0813">Transport</keyword>
<feature type="binding site" evidence="17">
    <location>
        <begin position="18"/>
        <end position="23"/>
    </location>
    <ligand>
        <name>FAD</name>
        <dbReference type="ChEBI" id="CHEBI:57692"/>
    </ligand>
</feature>
<evidence type="ECO:0000256" key="16">
    <source>
        <dbReference type="PIRSR" id="PIRSR611281-2"/>
    </source>
</evidence>
<evidence type="ECO:0000256" key="17">
    <source>
        <dbReference type="PIRSR" id="PIRSR611281-3"/>
    </source>
</evidence>
<keyword evidence="10 19" id="KW-0249">Electron transport</keyword>
<dbReference type="InterPro" id="IPR037099">
    <property type="entry name" value="Fum_R/Succ_DH_flav-like_C_sf"/>
</dbReference>
<sequence length="597" mass="64802">MASAYKIQEHKFDMVVVGAGGAGLRATFGLAQKGLKTACITKVFPTRSHTVAAQGGISAALGNMGEDDWRYHFFDTVKGSDWLGDQDAIEYMCKEAIPAIIELEHQGVPFSRTDEGKIYQRPFGGMTTKYGEGPPAQRTCAAADRTGHAILHTLYQQSLAHDAQFFIEYFALDLIMDETGACRGVLALDMAEGTLHLFRAQGTVLATGGYGRAYFSATSAHTCTGDGGGMALRAGLGLQDMEFVQFHPTGIYGAGCLITEGVRGEGGILRNANGERFMERYAPSVKDLAPRDMVSRSMTIEIREGRGVGEHKDHILLDLTHLGPEVIHEKLPGIAESARIFANVDVEKEPIPVIPTVHYNMGGIPTNYHGEVVQLKNGNPDAVVPGLYAIGEAACVSVHGANRLGSNSLLDLVVFGRAVANRCAETVTPGGAHARLAGDACDEALARLDKLRNATGGTPTAVIRDKMQRTMQADAAVFRTGETLSEGVRKMREIHASFADVKVSDRSLIWNSDLIETYELSNLLGQALATIVSAENRTESRGAHAREDFATRNDEEWQKHTLCWVDEKGTTSIDYRPVHNYTLTDDVAYVPPKERKY</sequence>
<dbReference type="eggNOG" id="COG1053">
    <property type="taxonomic scope" value="Bacteria"/>
</dbReference>
<evidence type="ECO:0000256" key="18">
    <source>
        <dbReference type="PIRSR" id="PIRSR611281-4"/>
    </source>
</evidence>
<accession>A0A0S2F9W0</accession>
<dbReference type="GO" id="GO:0009055">
    <property type="term" value="F:electron transfer activity"/>
    <property type="evidence" value="ECO:0007669"/>
    <property type="project" value="TreeGrafter"/>
</dbReference>
<dbReference type="FunFam" id="4.10.80.40:FF:000002">
    <property type="entry name" value="Succinate dehydrogenase [ubiquinone] flavoprotein subunit, mitochondrial"/>
    <property type="match status" value="1"/>
</dbReference>
<feature type="active site" description="Proton acceptor" evidence="15">
    <location>
        <position position="291"/>
    </location>
</feature>
<organism evidence="22 23">
    <name type="scientific">Lysobacter antibioticus</name>
    <dbReference type="NCBI Taxonomy" id="84531"/>
    <lineage>
        <taxon>Bacteria</taxon>
        <taxon>Pseudomonadati</taxon>
        <taxon>Pseudomonadota</taxon>
        <taxon>Gammaproteobacteria</taxon>
        <taxon>Lysobacterales</taxon>
        <taxon>Lysobacteraceae</taxon>
        <taxon>Lysobacter</taxon>
    </lineage>
</organism>
<dbReference type="Gene3D" id="3.50.50.60">
    <property type="entry name" value="FAD/NAD(P)-binding domain"/>
    <property type="match status" value="1"/>
</dbReference>
<comment type="pathway">
    <text evidence="2 19">Carbohydrate metabolism; tricarboxylic acid cycle; fumarate from succinate (bacterial route): step 1/1.</text>
</comment>
<dbReference type="PROSITE" id="PS00504">
    <property type="entry name" value="FRD_SDH_FAD_BINDING"/>
    <property type="match status" value="1"/>
</dbReference>
<evidence type="ECO:0000256" key="13">
    <source>
        <dbReference type="ARBA" id="ARBA00049220"/>
    </source>
</evidence>
<dbReference type="Pfam" id="PF02910">
    <property type="entry name" value="Succ_DH_flav_C"/>
    <property type="match status" value="1"/>
</dbReference>
<dbReference type="Gene3D" id="1.20.58.100">
    <property type="entry name" value="Fumarate reductase/succinate dehydrogenase flavoprotein-like, C-terminal domain"/>
    <property type="match status" value="1"/>
</dbReference>
<comment type="cofactor">
    <cofactor evidence="17">
        <name>FAD</name>
        <dbReference type="ChEBI" id="CHEBI:57692"/>
    </cofactor>
    <text evidence="17">Flavinylated by SdhE, about 5% flavinylation occurs in the absence of SdhE.</text>
</comment>
<evidence type="ECO:0000256" key="1">
    <source>
        <dbReference type="ARBA" id="ARBA00004515"/>
    </source>
</evidence>
<keyword evidence="9 17" id="KW-0274">FAD</keyword>
<dbReference type="SUPFAM" id="SSF46977">
    <property type="entry name" value="Succinate dehydrogenase/fumarate reductase flavoprotein C-terminal domain"/>
    <property type="match status" value="1"/>
</dbReference>
<name>A0A0S2F9W0_LYSAN</name>
<feature type="modified residue" description="Tele-8alpha-FAD histidine" evidence="18">
    <location>
        <position position="49"/>
    </location>
</feature>
<dbReference type="GO" id="GO:0050660">
    <property type="term" value="F:flavin adenine dinucleotide binding"/>
    <property type="evidence" value="ECO:0007669"/>
    <property type="project" value="UniProtKB-UniRule"/>
</dbReference>
<comment type="catalytic activity">
    <reaction evidence="13 19">
        <text>a quinone + succinate = fumarate + a quinol</text>
        <dbReference type="Rhea" id="RHEA:40523"/>
        <dbReference type="ChEBI" id="CHEBI:24646"/>
        <dbReference type="ChEBI" id="CHEBI:29806"/>
        <dbReference type="ChEBI" id="CHEBI:30031"/>
        <dbReference type="ChEBI" id="CHEBI:132124"/>
        <dbReference type="EC" id="1.3.5.1"/>
    </reaction>
</comment>
<evidence type="ECO:0000256" key="15">
    <source>
        <dbReference type="PIRSR" id="PIRSR000171-1"/>
    </source>
</evidence>
<evidence type="ECO:0000256" key="3">
    <source>
        <dbReference type="ARBA" id="ARBA00008040"/>
    </source>
</evidence>
<dbReference type="GO" id="GO:0008177">
    <property type="term" value="F:succinate dehydrogenase (quinone) activity"/>
    <property type="evidence" value="ECO:0007669"/>
    <property type="project" value="UniProtKB-EC"/>
</dbReference>
<evidence type="ECO:0000256" key="8">
    <source>
        <dbReference type="ARBA" id="ARBA00022630"/>
    </source>
</evidence>
<evidence type="ECO:0000256" key="11">
    <source>
        <dbReference type="ARBA" id="ARBA00023002"/>
    </source>
</evidence>
<dbReference type="KEGG" id="lab:LA76x_2196"/>
<dbReference type="Pfam" id="PF00890">
    <property type="entry name" value="FAD_binding_2"/>
    <property type="match status" value="1"/>
</dbReference>
<dbReference type="UniPathway" id="UPA00223">
    <property type="reaction ID" value="UER01005"/>
</dbReference>
<dbReference type="PANTHER" id="PTHR11632">
    <property type="entry name" value="SUCCINATE DEHYDROGENASE 2 FLAVOPROTEIN SUBUNIT"/>
    <property type="match status" value="1"/>
</dbReference>
<evidence type="ECO:0000256" key="14">
    <source>
        <dbReference type="NCBIfam" id="TIGR01816"/>
    </source>
</evidence>
<evidence type="ECO:0000256" key="6">
    <source>
        <dbReference type="ARBA" id="ARBA00022448"/>
    </source>
</evidence>
<dbReference type="EMBL" id="CP011129">
    <property type="protein sequence ID" value="ALN80335.1"/>
    <property type="molecule type" value="Genomic_DNA"/>
</dbReference>
<dbReference type="NCBIfam" id="TIGR01812">
    <property type="entry name" value="sdhA_frdA_Gneg"/>
    <property type="match status" value="1"/>
</dbReference>
<dbReference type="Proteomes" id="UP000060787">
    <property type="component" value="Chromosome"/>
</dbReference>
<dbReference type="InterPro" id="IPR030664">
    <property type="entry name" value="SdhA/FrdA/AprA"/>
</dbReference>
<dbReference type="GO" id="GO:0005886">
    <property type="term" value="C:plasma membrane"/>
    <property type="evidence" value="ECO:0007669"/>
    <property type="project" value="UniProtKB-SubCell"/>
</dbReference>
<keyword evidence="19" id="KW-1003">Cell membrane</keyword>
<keyword evidence="8 17" id="KW-0285">Flavoprotein</keyword>
<dbReference type="InterPro" id="IPR003953">
    <property type="entry name" value="FAD-dep_OxRdtase_2_FAD-bd"/>
</dbReference>
<evidence type="ECO:0000313" key="23">
    <source>
        <dbReference type="Proteomes" id="UP000060787"/>
    </source>
</evidence>
<dbReference type="PIRSF" id="PIRSF000171">
    <property type="entry name" value="SDHA_APRA_LASPO"/>
    <property type="match status" value="1"/>
</dbReference>
<gene>
    <name evidence="22" type="primary">sdhA</name>
    <name evidence="22" type="ORF">LA76x_2196</name>
</gene>
<dbReference type="SUPFAM" id="SSF51905">
    <property type="entry name" value="FAD/NAD(P)-binding domain"/>
    <property type="match status" value="1"/>
</dbReference>
<dbReference type="SUPFAM" id="SSF56425">
    <property type="entry name" value="Succinate dehydrogenase/fumarate reductase flavoprotein, catalytic domain"/>
    <property type="match status" value="1"/>
</dbReference>
<evidence type="ECO:0000259" key="21">
    <source>
        <dbReference type="Pfam" id="PF02910"/>
    </source>
</evidence>
<dbReference type="GO" id="GO:0022900">
    <property type="term" value="P:electron transport chain"/>
    <property type="evidence" value="ECO:0007669"/>
    <property type="project" value="UniProtKB-UniRule"/>
</dbReference>
<keyword evidence="19" id="KW-0997">Cell inner membrane</keyword>
<protein>
    <recommendedName>
        <fullName evidence="5 14">Succinate dehydrogenase flavoprotein subunit</fullName>
        <ecNumber evidence="4 19">1.3.5.1</ecNumber>
    </recommendedName>
</protein>
<evidence type="ECO:0000313" key="22">
    <source>
        <dbReference type="EMBL" id="ALN80335.1"/>
    </source>
</evidence>
<evidence type="ECO:0000256" key="2">
    <source>
        <dbReference type="ARBA" id="ARBA00004894"/>
    </source>
</evidence>
<keyword evidence="11 19" id="KW-0560">Oxidoreductase</keyword>
<dbReference type="InterPro" id="IPR027477">
    <property type="entry name" value="Succ_DH/fumarate_Rdtase_cat_sf"/>
</dbReference>
<evidence type="ECO:0000256" key="12">
    <source>
        <dbReference type="ARBA" id="ARBA00023136"/>
    </source>
</evidence>
<feature type="binding site" evidence="16">
    <location>
        <position position="259"/>
    </location>
    <ligand>
        <name>substrate</name>
    </ligand>
</feature>
<dbReference type="AlphaFoldDB" id="A0A0S2F9W0"/>
<dbReference type="PANTHER" id="PTHR11632:SF51">
    <property type="entry name" value="SUCCINATE DEHYDROGENASE [UBIQUINONE] FLAVOPROTEIN SUBUNIT, MITOCHONDRIAL"/>
    <property type="match status" value="1"/>
</dbReference>
<feature type="binding site" evidence="16">
    <location>
        <position position="358"/>
    </location>
    <ligand>
        <name>substrate</name>
    </ligand>
</feature>
<evidence type="ECO:0000256" key="7">
    <source>
        <dbReference type="ARBA" id="ARBA00022532"/>
    </source>
</evidence>
<dbReference type="EC" id="1.3.5.1" evidence="4 19"/>
<dbReference type="InterPro" id="IPR014006">
    <property type="entry name" value="Succ_Dhase_FrdA_Gneg"/>
</dbReference>
<feature type="domain" description="Fumarate reductase/succinate dehydrogenase flavoprotein-like C-terminal" evidence="21">
    <location>
        <begin position="464"/>
        <end position="597"/>
    </location>
</feature>
<keyword evidence="7 19" id="KW-0816">Tricarboxylic acid cycle</keyword>
<evidence type="ECO:0000256" key="19">
    <source>
        <dbReference type="RuleBase" id="RU362051"/>
    </source>
</evidence>
<dbReference type="FunFam" id="3.90.700.10:FF:000001">
    <property type="entry name" value="Mitochondrial succinate dehydrogenase flavoprotein subunit"/>
    <property type="match status" value="1"/>
</dbReference>
<feature type="binding site" evidence="17">
    <location>
        <begin position="41"/>
        <end position="56"/>
    </location>
    <ligand>
        <name>FAD</name>
        <dbReference type="ChEBI" id="CHEBI:57692"/>
    </ligand>
</feature>
<dbReference type="InterPro" id="IPR011281">
    <property type="entry name" value="Succ_DH_flav_su_fwd"/>
</dbReference>
<dbReference type="Gene3D" id="3.90.700.10">
    <property type="entry name" value="Succinate dehydrogenase/fumarate reductase flavoprotein, catalytic domain"/>
    <property type="match status" value="1"/>
</dbReference>
<comment type="subcellular location">
    <subcellularLocation>
        <location evidence="1 19">Cell inner membrane</location>
        <topology evidence="1 19">Peripheral membrane protein</topology>
        <orientation evidence="1 19">Cytoplasmic side</orientation>
    </subcellularLocation>
</comment>
<dbReference type="PATRIC" id="fig|84531.8.peg.2213"/>
<evidence type="ECO:0000256" key="9">
    <source>
        <dbReference type="ARBA" id="ARBA00022827"/>
    </source>
</evidence>
<evidence type="ECO:0000256" key="10">
    <source>
        <dbReference type="ARBA" id="ARBA00022982"/>
    </source>
</evidence>
<feature type="binding site" evidence="16">
    <location>
        <position position="403"/>
    </location>
    <ligand>
        <name>substrate</name>
    </ligand>
</feature>
<dbReference type="GO" id="GO:0009061">
    <property type="term" value="P:anaerobic respiration"/>
    <property type="evidence" value="ECO:0007669"/>
    <property type="project" value="TreeGrafter"/>
</dbReference>
<dbReference type="InterPro" id="IPR015939">
    <property type="entry name" value="Fum_Rdtase/Succ_DH_flav-like_C"/>
</dbReference>
<evidence type="ECO:0000256" key="4">
    <source>
        <dbReference type="ARBA" id="ARBA00012792"/>
    </source>
</evidence>
<comment type="similarity">
    <text evidence="3 19">Belongs to the FAD-dependent oxidoreductase 2 family. FRD/SDH subfamily.</text>
</comment>
<feature type="domain" description="FAD-dependent oxidoreductase 2 FAD-binding" evidence="20">
    <location>
        <begin position="13"/>
        <end position="409"/>
    </location>
</feature>
<feature type="binding site" evidence="17">
    <location>
        <position position="392"/>
    </location>
    <ligand>
        <name>FAD</name>
        <dbReference type="ChEBI" id="CHEBI:57692"/>
    </ligand>
</feature>